<protein>
    <submittedName>
        <fullName evidence="2">Uncharacterized protein</fullName>
    </submittedName>
</protein>
<dbReference type="AlphaFoldDB" id="A0A7S4MZB3"/>
<name>A0A7S4MZB3_9EUKA</name>
<reference evidence="2" key="1">
    <citation type="submission" date="2021-01" db="EMBL/GenBank/DDBJ databases">
        <authorList>
            <person name="Corre E."/>
            <person name="Pelletier E."/>
            <person name="Niang G."/>
            <person name="Scheremetjew M."/>
            <person name="Finn R."/>
            <person name="Kale V."/>
            <person name="Holt S."/>
            <person name="Cochrane G."/>
            <person name="Meng A."/>
            <person name="Brown T."/>
            <person name="Cohen L."/>
        </authorList>
    </citation>
    <scope>NUCLEOTIDE SEQUENCE</scope>
    <source>
        <strain evidence="2">UIO037</strain>
    </source>
</reference>
<feature type="region of interest" description="Disordered" evidence="1">
    <location>
        <begin position="1"/>
        <end position="63"/>
    </location>
</feature>
<feature type="region of interest" description="Disordered" evidence="1">
    <location>
        <begin position="81"/>
        <end position="103"/>
    </location>
</feature>
<gene>
    <name evidence="2" type="ORF">CPOL0286_LOCUS15494</name>
</gene>
<evidence type="ECO:0000256" key="1">
    <source>
        <dbReference type="SAM" id="MobiDB-lite"/>
    </source>
</evidence>
<sequence length="103" mass="10989">MAVLVDTPNDSDFARDRRGQVRAVSVQTRRDPGDESGVPVAAPDTPRAQKELSSHPRSTHASKHAIAPLIRLTQLCAKYCPSGSRSTSLPGLQRAAHDAAHVA</sequence>
<organism evidence="2">
    <name type="scientific">Prymnesium polylepis</name>
    <dbReference type="NCBI Taxonomy" id="72548"/>
    <lineage>
        <taxon>Eukaryota</taxon>
        <taxon>Haptista</taxon>
        <taxon>Haptophyta</taxon>
        <taxon>Prymnesiophyceae</taxon>
        <taxon>Prymnesiales</taxon>
        <taxon>Prymnesiaceae</taxon>
        <taxon>Prymnesium</taxon>
    </lineage>
</organism>
<evidence type="ECO:0000313" key="2">
    <source>
        <dbReference type="EMBL" id="CAE2255656.1"/>
    </source>
</evidence>
<accession>A0A7S4MZB3</accession>
<dbReference type="EMBL" id="HBKO01034119">
    <property type="protein sequence ID" value="CAE2255656.1"/>
    <property type="molecule type" value="Transcribed_RNA"/>
</dbReference>
<proteinExistence type="predicted"/>